<accession>A0A2Z7BPL2</accession>
<dbReference type="Proteomes" id="UP000250235">
    <property type="component" value="Unassembled WGS sequence"/>
</dbReference>
<dbReference type="AlphaFoldDB" id="A0A2Z7BPL2"/>
<gene>
    <name evidence="2" type="ORF">F511_21882</name>
</gene>
<feature type="region of interest" description="Disordered" evidence="1">
    <location>
        <begin position="1"/>
        <end position="80"/>
    </location>
</feature>
<proteinExistence type="predicted"/>
<evidence type="ECO:0000313" key="3">
    <source>
        <dbReference type="Proteomes" id="UP000250235"/>
    </source>
</evidence>
<dbReference type="EMBL" id="KV003622">
    <property type="protein sequence ID" value="KZV36533.1"/>
    <property type="molecule type" value="Genomic_DNA"/>
</dbReference>
<evidence type="ECO:0000313" key="2">
    <source>
        <dbReference type="EMBL" id="KZV36533.1"/>
    </source>
</evidence>
<sequence length="109" mass="12603">MQQRRAMVVQQRRTMETRVAPLARDERSNTVRPTHGQRATSRPSSRKGAAQNQRNIGQPPPCNISPKQQPPTAHHATIAPARALMRLRERRRRARRRPGGRIKILIFRF</sequence>
<reference evidence="2 3" key="1">
    <citation type="journal article" date="2015" name="Proc. Natl. Acad. Sci. U.S.A.">
        <title>The resurrection genome of Boea hygrometrica: A blueprint for survival of dehydration.</title>
        <authorList>
            <person name="Xiao L."/>
            <person name="Yang G."/>
            <person name="Zhang L."/>
            <person name="Yang X."/>
            <person name="Zhao S."/>
            <person name="Ji Z."/>
            <person name="Zhou Q."/>
            <person name="Hu M."/>
            <person name="Wang Y."/>
            <person name="Chen M."/>
            <person name="Xu Y."/>
            <person name="Jin H."/>
            <person name="Xiao X."/>
            <person name="Hu G."/>
            <person name="Bao F."/>
            <person name="Hu Y."/>
            <person name="Wan P."/>
            <person name="Li L."/>
            <person name="Deng X."/>
            <person name="Kuang T."/>
            <person name="Xiang C."/>
            <person name="Zhu J.K."/>
            <person name="Oliver M.J."/>
            <person name="He Y."/>
        </authorList>
    </citation>
    <scope>NUCLEOTIDE SEQUENCE [LARGE SCALE GENOMIC DNA]</scope>
    <source>
        <strain evidence="3">cv. XS01</strain>
    </source>
</reference>
<keyword evidence="3" id="KW-1185">Reference proteome</keyword>
<feature type="compositionally biased region" description="Low complexity" evidence="1">
    <location>
        <begin position="70"/>
        <end position="80"/>
    </location>
</feature>
<name>A0A2Z7BPL2_9LAMI</name>
<evidence type="ECO:0000256" key="1">
    <source>
        <dbReference type="SAM" id="MobiDB-lite"/>
    </source>
</evidence>
<protein>
    <submittedName>
        <fullName evidence="2">Uncharacterized protein</fullName>
    </submittedName>
</protein>
<organism evidence="2 3">
    <name type="scientific">Dorcoceras hygrometricum</name>
    <dbReference type="NCBI Taxonomy" id="472368"/>
    <lineage>
        <taxon>Eukaryota</taxon>
        <taxon>Viridiplantae</taxon>
        <taxon>Streptophyta</taxon>
        <taxon>Embryophyta</taxon>
        <taxon>Tracheophyta</taxon>
        <taxon>Spermatophyta</taxon>
        <taxon>Magnoliopsida</taxon>
        <taxon>eudicotyledons</taxon>
        <taxon>Gunneridae</taxon>
        <taxon>Pentapetalae</taxon>
        <taxon>asterids</taxon>
        <taxon>lamiids</taxon>
        <taxon>Lamiales</taxon>
        <taxon>Gesneriaceae</taxon>
        <taxon>Didymocarpoideae</taxon>
        <taxon>Trichosporeae</taxon>
        <taxon>Loxocarpinae</taxon>
        <taxon>Dorcoceras</taxon>
    </lineage>
</organism>
<feature type="compositionally biased region" description="Low complexity" evidence="1">
    <location>
        <begin position="1"/>
        <end position="12"/>
    </location>
</feature>